<dbReference type="AlphaFoldDB" id="A0A224AUY1"/>
<dbReference type="EMBL" id="BJHY01000001">
    <property type="protein sequence ID" value="GDY71472.1"/>
    <property type="molecule type" value="Genomic_DNA"/>
</dbReference>
<organism evidence="1">
    <name type="scientific">Streptomyces avermitilis</name>
    <dbReference type="NCBI Taxonomy" id="33903"/>
    <lineage>
        <taxon>Bacteria</taxon>
        <taxon>Bacillati</taxon>
        <taxon>Actinomycetota</taxon>
        <taxon>Actinomycetes</taxon>
        <taxon>Kitasatosporales</taxon>
        <taxon>Streptomycetaceae</taxon>
        <taxon>Streptomyces</taxon>
    </lineage>
</organism>
<evidence type="ECO:0000313" key="1">
    <source>
        <dbReference type="EMBL" id="BBA21052.1"/>
    </source>
</evidence>
<evidence type="ECO:0000313" key="2">
    <source>
        <dbReference type="EMBL" id="GDY68175.1"/>
    </source>
</evidence>
<protein>
    <submittedName>
        <fullName evidence="1">Uncharacterized protein</fullName>
    </submittedName>
</protein>
<name>A0A224AUY1_STRAX</name>
<dbReference type="Proteomes" id="UP000299211">
    <property type="component" value="Unassembled WGS sequence"/>
</dbReference>
<evidence type="ECO:0000313" key="5">
    <source>
        <dbReference type="Proteomes" id="UP000302139"/>
    </source>
</evidence>
<accession>A0A224AUY1</accession>
<dbReference type="EMBL" id="LC315614">
    <property type="protein sequence ID" value="BBA21052.1"/>
    <property type="molecule type" value="Genomic_DNA"/>
</dbReference>
<dbReference type="EMBL" id="BJHX01000001">
    <property type="protein sequence ID" value="GDY68175.1"/>
    <property type="molecule type" value="Genomic_DNA"/>
</dbReference>
<reference evidence="2 5" key="3">
    <citation type="submission" date="2019-04" db="EMBL/GenBank/DDBJ databases">
        <title>Draft genome sequences of Streptomyces avermitilis NBRC 14893.</title>
        <authorList>
            <person name="Komaki H."/>
            <person name="Tamura T."/>
            <person name="Hosoyama A."/>
        </authorList>
    </citation>
    <scope>NUCLEOTIDE SEQUENCE [LARGE SCALE GENOMIC DNA]</scope>
    <source>
        <strain evidence="2 5">NBRC 14893</strain>
    </source>
</reference>
<sequence length="83" mass="9032">MMDSDGCLSMRSTAWASGTAEHVGSEAPILQSSVPFRPTGAMRTEVCRPVGRGTMEAKRLLMQAGRAPGRRVARVGRRKECLR</sequence>
<reference evidence="3 4" key="2">
    <citation type="submission" date="2019-04" db="EMBL/GenBank/DDBJ databases">
        <title>Draft genome sequences of Streptomyces avermitilis ATCC 31267.</title>
        <authorList>
            <person name="Komaki H."/>
            <person name="Tamura T."/>
            <person name="Hosoyama A."/>
        </authorList>
    </citation>
    <scope>NUCLEOTIDE SEQUENCE [LARGE SCALE GENOMIC DNA]</scope>
    <source>
        <strain evidence="3 4">ATCC 31267</strain>
    </source>
</reference>
<evidence type="ECO:0000313" key="4">
    <source>
        <dbReference type="Proteomes" id="UP000299211"/>
    </source>
</evidence>
<dbReference type="Proteomes" id="UP000302139">
    <property type="component" value="Unassembled WGS sequence"/>
</dbReference>
<gene>
    <name evidence="2" type="ORF">SAV14893_075680</name>
    <name evidence="3" type="ORF">SAV31267_009570</name>
</gene>
<evidence type="ECO:0000313" key="3">
    <source>
        <dbReference type="EMBL" id="GDY71472.1"/>
    </source>
</evidence>
<reference evidence="1" key="1">
    <citation type="submission" date="2017-08" db="EMBL/GenBank/DDBJ databases">
        <title>Disruption of autoregulator-receptor homologue AvaR3 activates the production of cryptic phthoxazolin A in Streptomyces avermitilis.</title>
        <authorList>
            <person name="Suroto D.A."/>
            <person name="Kitani S."/>
            <person name="Miyamoto K."/>
            <person name="Sakihama Y."/>
            <person name="Arai M."/>
            <person name="Ikeda H."/>
            <person name="Nihira T."/>
        </authorList>
    </citation>
    <scope>NUCLEOTIDE SEQUENCE</scope>
    <source>
        <strain evidence="1">KA-320</strain>
    </source>
</reference>
<proteinExistence type="predicted"/>